<dbReference type="EMBL" id="BAABGY010000007">
    <property type="protein sequence ID" value="GAA4333665.1"/>
    <property type="molecule type" value="Genomic_DNA"/>
</dbReference>
<keyword evidence="1" id="KW-1133">Transmembrane helix</keyword>
<proteinExistence type="predicted"/>
<dbReference type="Proteomes" id="UP001501725">
    <property type="component" value="Unassembled WGS sequence"/>
</dbReference>
<evidence type="ECO:0000313" key="2">
    <source>
        <dbReference type="EMBL" id="GAA4333665.1"/>
    </source>
</evidence>
<evidence type="ECO:0008006" key="4">
    <source>
        <dbReference type="Google" id="ProtNLM"/>
    </source>
</evidence>
<sequence length="149" mass="17259">MPLPLIRKADFTRIYWATLLPGLVMLAVAWWAAQQGIGRRVDFIAVSSTPLFIGTLALVFGHGAYHRRQLQQLTQVGDHEEKVARYRRLYSFRLAVPLLICGVCCVLLVLSGRKTFLYYGIFNLVACLFYFPSILWIRRELQDEELEFY</sequence>
<keyword evidence="1" id="KW-0472">Membrane</keyword>
<reference evidence="3" key="1">
    <citation type="journal article" date="2019" name="Int. J. Syst. Evol. Microbiol.">
        <title>The Global Catalogue of Microorganisms (GCM) 10K type strain sequencing project: providing services to taxonomists for standard genome sequencing and annotation.</title>
        <authorList>
            <consortium name="The Broad Institute Genomics Platform"/>
            <consortium name="The Broad Institute Genome Sequencing Center for Infectious Disease"/>
            <person name="Wu L."/>
            <person name="Ma J."/>
        </authorList>
    </citation>
    <scope>NUCLEOTIDE SEQUENCE [LARGE SCALE GENOMIC DNA]</scope>
    <source>
        <strain evidence="3">JCM 17919</strain>
    </source>
</reference>
<feature type="transmembrane region" description="Helical" evidence="1">
    <location>
        <begin position="12"/>
        <end position="32"/>
    </location>
</feature>
<comment type="caution">
    <text evidence="2">The sequence shown here is derived from an EMBL/GenBank/DDBJ whole genome shotgun (WGS) entry which is preliminary data.</text>
</comment>
<gene>
    <name evidence="2" type="ORF">GCM10023184_27010</name>
</gene>
<accession>A0ABP8H2Y4</accession>
<feature type="transmembrane region" description="Helical" evidence="1">
    <location>
        <begin position="116"/>
        <end position="137"/>
    </location>
</feature>
<keyword evidence="1" id="KW-0812">Transmembrane</keyword>
<feature type="transmembrane region" description="Helical" evidence="1">
    <location>
        <begin position="44"/>
        <end position="65"/>
    </location>
</feature>
<feature type="transmembrane region" description="Helical" evidence="1">
    <location>
        <begin position="90"/>
        <end position="110"/>
    </location>
</feature>
<organism evidence="2 3">
    <name type="scientific">Flaviaesturariibacter amylovorans</name>
    <dbReference type="NCBI Taxonomy" id="1084520"/>
    <lineage>
        <taxon>Bacteria</taxon>
        <taxon>Pseudomonadati</taxon>
        <taxon>Bacteroidota</taxon>
        <taxon>Chitinophagia</taxon>
        <taxon>Chitinophagales</taxon>
        <taxon>Chitinophagaceae</taxon>
        <taxon>Flaviaestuariibacter</taxon>
    </lineage>
</organism>
<name>A0ABP8H2Y4_9BACT</name>
<protein>
    <recommendedName>
        <fullName evidence="4">DUF3267 domain-containing protein</fullName>
    </recommendedName>
</protein>
<evidence type="ECO:0000256" key="1">
    <source>
        <dbReference type="SAM" id="Phobius"/>
    </source>
</evidence>
<evidence type="ECO:0000313" key="3">
    <source>
        <dbReference type="Proteomes" id="UP001501725"/>
    </source>
</evidence>
<keyword evidence="3" id="KW-1185">Reference proteome</keyword>
<dbReference type="RefSeq" id="WP_345256283.1">
    <property type="nucleotide sequence ID" value="NZ_BAABGY010000007.1"/>
</dbReference>